<dbReference type="InterPro" id="IPR002885">
    <property type="entry name" value="PPR_rpt"/>
</dbReference>
<evidence type="ECO:0000256" key="1">
    <source>
        <dbReference type="ARBA" id="ARBA00007626"/>
    </source>
</evidence>
<dbReference type="NCBIfam" id="TIGR00756">
    <property type="entry name" value="PPR"/>
    <property type="match status" value="3"/>
</dbReference>
<dbReference type="PANTHER" id="PTHR47941">
    <property type="entry name" value="PENTATRICOPEPTIDE REPEAT-CONTAINING PROTEIN 3, MITOCHONDRIAL"/>
    <property type="match status" value="1"/>
</dbReference>
<dbReference type="Proteomes" id="UP000694918">
    <property type="component" value="Unplaced"/>
</dbReference>
<feature type="repeat" description="PPR" evidence="3">
    <location>
        <begin position="221"/>
        <end position="255"/>
    </location>
</feature>
<dbReference type="PROSITE" id="PS51375">
    <property type="entry name" value="PPR"/>
    <property type="match status" value="3"/>
</dbReference>
<dbReference type="Pfam" id="PF13041">
    <property type="entry name" value="PPR_2"/>
    <property type="match status" value="1"/>
</dbReference>
<sequence length="323" mass="35668">MASSSQFRILKLHSLSLTSLFQILRRFSSSVKGRATTSTGVAAAARNVVVEEEEEENLTNNPRRPQPSHPPPSTSQLQTDDFNSISDDAFLDKFKLRPGHHHNNNKKKDINPPPSTDTAAVTTNEQERSTSSSQSPHDAQDIFNKMKETGLVLNAVAMLDGLCKDGLVQEAMKLFGTMREKGTIPEVVIYTAVVHGFCKALKFDDAKRVFRKMQSNGITPNAFSYSVLIQGLSKCDLFDGAIDFCFEMLDAGHSPSVSTFVALVDGLCTEKGVEEARTVIGTLRQKGFYVHDKAVRDFLDENKPLSSSVWEVIFGNKPSHKPF</sequence>
<keyword evidence="2" id="KW-0677">Repeat</keyword>
<evidence type="ECO:0000313" key="6">
    <source>
        <dbReference type="RefSeq" id="XP_011000938.1"/>
    </source>
</evidence>
<feature type="repeat" description="PPR" evidence="3">
    <location>
        <begin position="186"/>
        <end position="220"/>
    </location>
</feature>
<gene>
    <name evidence="6" type="primary">LOC105108350</name>
</gene>
<organism evidence="5 6">
    <name type="scientific">Populus euphratica</name>
    <name type="common">Euphrates poplar</name>
    <dbReference type="NCBI Taxonomy" id="75702"/>
    <lineage>
        <taxon>Eukaryota</taxon>
        <taxon>Viridiplantae</taxon>
        <taxon>Streptophyta</taxon>
        <taxon>Embryophyta</taxon>
        <taxon>Tracheophyta</taxon>
        <taxon>Spermatophyta</taxon>
        <taxon>Magnoliopsida</taxon>
        <taxon>eudicotyledons</taxon>
        <taxon>Gunneridae</taxon>
        <taxon>Pentapetalae</taxon>
        <taxon>rosids</taxon>
        <taxon>fabids</taxon>
        <taxon>Malpighiales</taxon>
        <taxon>Salicaceae</taxon>
        <taxon>Saliceae</taxon>
        <taxon>Populus</taxon>
    </lineage>
</organism>
<accession>A0AAJ6SXQ7</accession>
<reference evidence="6" key="1">
    <citation type="submission" date="2025-08" db="UniProtKB">
        <authorList>
            <consortium name="RefSeq"/>
        </authorList>
    </citation>
    <scope>IDENTIFICATION</scope>
</reference>
<dbReference type="Gene3D" id="1.25.40.10">
    <property type="entry name" value="Tetratricopeptide repeat domain"/>
    <property type="match status" value="2"/>
</dbReference>
<evidence type="ECO:0000256" key="4">
    <source>
        <dbReference type="SAM" id="MobiDB-lite"/>
    </source>
</evidence>
<comment type="similarity">
    <text evidence="1">Belongs to the PPR family. P subfamily.</text>
</comment>
<feature type="repeat" description="PPR" evidence="3">
    <location>
        <begin position="151"/>
        <end position="185"/>
    </location>
</feature>
<keyword evidence="5" id="KW-1185">Reference proteome</keyword>
<dbReference type="GeneID" id="105108350"/>
<evidence type="ECO:0000256" key="3">
    <source>
        <dbReference type="PROSITE-ProRule" id="PRU00708"/>
    </source>
</evidence>
<dbReference type="KEGG" id="peu:105108350"/>
<feature type="compositionally biased region" description="Polar residues" evidence="4">
    <location>
        <begin position="116"/>
        <end position="137"/>
    </location>
</feature>
<dbReference type="RefSeq" id="XP_011000938.1">
    <property type="nucleotide sequence ID" value="XM_011002636.1"/>
</dbReference>
<feature type="region of interest" description="Disordered" evidence="4">
    <location>
        <begin position="46"/>
        <end position="81"/>
    </location>
</feature>
<dbReference type="InterPro" id="IPR011990">
    <property type="entry name" value="TPR-like_helical_dom_sf"/>
</dbReference>
<dbReference type="Pfam" id="PF01535">
    <property type="entry name" value="PPR"/>
    <property type="match status" value="1"/>
</dbReference>
<dbReference type="AlphaFoldDB" id="A0AAJ6SXQ7"/>
<protein>
    <submittedName>
        <fullName evidence="6">Pentatricopeptide repeat-containing protein At4g38150-like</fullName>
    </submittedName>
</protein>
<evidence type="ECO:0000256" key="2">
    <source>
        <dbReference type="ARBA" id="ARBA00022737"/>
    </source>
</evidence>
<feature type="compositionally biased region" description="Pro residues" evidence="4">
    <location>
        <begin position="64"/>
        <end position="73"/>
    </location>
</feature>
<proteinExistence type="inferred from homology"/>
<evidence type="ECO:0000313" key="5">
    <source>
        <dbReference type="Proteomes" id="UP000694918"/>
    </source>
</evidence>
<name>A0AAJ6SXQ7_POPEU</name>
<feature type="compositionally biased region" description="Basic residues" evidence="4">
    <location>
        <begin position="96"/>
        <end position="105"/>
    </location>
</feature>
<feature type="region of interest" description="Disordered" evidence="4">
    <location>
        <begin position="95"/>
        <end position="138"/>
    </location>
</feature>